<name>A0ABT8THU8_9GAMM</name>
<reference evidence="2" key="1">
    <citation type="submission" date="2023-07" db="EMBL/GenBank/DDBJ databases">
        <title>Gilvimarinus algae sp. nov., isolated from the surface of Kelp.</title>
        <authorList>
            <person name="Sun Y.Y."/>
            <person name="Gong Y."/>
            <person name="Du Z.J."/>
        </authorList>
    </citation>
    <scope>NUCLEOTIDE SEQUENCE</scope>
    <source>
        <strain evidence="2">SDUM040014</strain>
    </source>
</reference>
<evidence type="ECO:0008006" key="4">
    <source>
        <dbReference type="Google" id="ProtNLM"/>
    </source>
</evidence>
<feature type="signal peptide" evidence="1">
    <location>
        <begin position="1"/>
        <end position="20"/>
    </location>
</feature>
<evidence type="ECO:0000313" key="2">
    <source>
        <dbReference type="EMBL" id="MDO3383669.1"/>
    </source>
</evidence>
<dbReference type="EMBL" id="JAULRT010000062">
    <property type="protein sequence ID" value="MDO3383669.1"/>
    <property type="molecule type" value="Genomic_DNA"/>
</dbReference>
<evidence type="ECO:0000256" key="1">
    <source>
        <dbReference type="SAM" id="SignalP"/>
    </source>
</evidence>
<dbReference type="PROSITE" id="PS51257">
    <property type="entry name" value="PROKAR_LIPOPROTEIN"/>
    <property type="match status" value="1"/>
</dbReference>
<protein>
    <recommendedName>
        <fullName evidence="4">DUF5666 domain-containing protein</fullName>
    </recommendedName>
</protein>
<keyword evidence="1" id="KW-0732">Signal</keyword>
<comment type="caution">
    <text evidence="2">The sequence shown here is derived from an EMBL/GenBank/DDBJ whole genome shotgun (WGS) entry which is preliminary data.</text>
</comment>
<dbReference type="RefSeq" id="WP_302714596.1">
    <property type="nucleotide sequence ID" value="NZ_JAULRT010000062.1"/>
</dbReference>
<organism evidence="2 3">
    <name type="scientific">Gilvimarinus algae</name>
    <dbReference type="NCBI Taxonomy" id="3058037"/>
    <lineage>
        <taxon>Bacteria</taxon>
        <taxon>Pseudomonadati</taxon>
        <taxon>Pseudomonadota</taxon>
        <taxon>Gammaproteobacteria</taxon>
        <taxon>Cellvibrionales</taxon>
        <taxon>Cellvibrionaceae</taxon>
        <taxon>Gilvimarinus</taxon>
    </lineage>
</organism>
<feature type="chain" id="PRO_5047374353" description="DUF5666 domain-containing protein" evidence="1">
    <location>
        <begin position="21"/>
        <end position="221"/>
    </location>
</feature>
<proteinExistence type="predicted"/>
<sequence length="221" mass="23501">MKTTRTLISLSLLAVLTACNDGKDTSTAEAPAPAKPVPEAMAQVDPAASSIPTESAGASDKPFVVLTETEEITAIVAAINHETREVTLQLESGEISFVAGDEVQNLEQVQVGDEVVAAYLSQLTMELIDGEGLEAGEGLIEIAERAEKGELPGMMSEQTEVRVFMVEAIDLEDNTFKLRNADGEVREFTASHRENLKLADVGDALVVTTTEMVAVGVVRAE</sequence>
<gene>
    <name evidence="2" type="ORF">QWI16_15915</name>
</gene>
<dbReference type="Proteomes" id="UP001168380">
    <property type="component" value="Unassembled WGS sequence"/>
</dbReference>
<evidence type="ECO:0000313" key="3">
    <source>
        <dbReference type="Proteomes" id="UP001168380"/>
    </source>
</evidence>
<keyword evidence="3" id="KW-1185">Reference proteome</keyword>
<accession>A0ABT8THU8</accession>